<dbReference type="GeneID" id="93691601"/>
<dbReference type="EMBL" id="PZZN01000002">
    <property type="protein sequence ID" value="PTM45853.1"/>
    <property type="molecule type" value="Genomic_DNA"/>
</dbReference>
<dbReference type="RefSeq" id="WP_052149325.1">
    <property type="nucleotide sequence ID" value="NZ_CP098762.1"/>
</dbReference>
<dbReference type="AlphaFoldDB" id="A0A2T4YQR3"/>
<dbReference type="Proteomes" id="UP000240996">
    <property type="component" value="Unassembled WGS sequence"/>
</dbReference>
<feature type="compositionally biased region" description="Polar residues" evidence="1">
    <location>
        <begin position="100"/>
        <end position="110"/>
    </location>
</feature>
<protein>
    <submittedName>
        <fullName evidence="3">Uncharacterized protein DUF2501</fullName>
    </submittedName>
</protein>
<feature type="signal peptide" evidence="2">
    <location>
        <begin position="1"/>
        <end position="23"/>
    </location>
</feature>
<sequence length="176" mass="16851">MFKPANPVVAIAVATLMTTSAVAQSGAPAPAPRTSSGGLGSLGDSLGGLGGGLGGLLGGGASSIGSIGAGNAAGLLGYCLKNNLLGQGGALGALTGRQTAPQTRTQSPATGQAAGAQSILQRLTGRQGVRTSPGFAAGQAGELQAPNGQGLSLDNLGGQVKTKMCSLVLNRAKAFL</sequence>
<feature type="chain" id="PRO_5015486663" evidence="2">
    <location>
        <begin position="24"/>
        <end position="176"/>
    </location>
</feature>
<comment type="caution">
    <text evidence="3">The sequence shown here is derived from an EMBL/GenBank/DDBJ whole genome shotgun (WGS) entry which is preliminary data.</text>
</comment>
<evidence type="ECO:0000313" key="4">
    <source>
        <dbReference type="Proteomes" id="UP000240996"/>
    </source>
</evidence>
<dbReference type="InterPro" id="IPR019637">
    <property type="entry name" value="DUF2501"/>
</dbReference>
<name>A0A2T4YQR3_9SPHN</name>
<evidence type="ECO:0000313" key="3">
    <source>
        <dbReference type="EMBL" id="PTM45853.1"/>
    </source>
</evidence>
<evidence type="ECO:0000256" key="2">
    <source>
        <dbReference type="SAM" id="SignalP"/>
    </source>
</evidence>
<dbReference type="Pfam" id="PF10696">
    <property type="entry name" value="DUF2501"/>
    <property type="match status" value="1"/>
</dbReference>
<accession>A0A2T4YQR3</accession>
<gene>
    <name evidence="3" type="ORF">C8J24_2086</name>
</gene>
<evidence type="ECO:0000256" key="1">
    <source>
        <dbReference type="SAM" id="MobiDB-lite"/>
    </source>
</evidence>
<organism evidence="3 4">
    <name type="scientific">Sphingomonas aerolata</name>
    <dbReference type="NCBI Taxonomy" id="185951"/>
    <lineage>
        <taxon>Bacteria</taxon>
        <taxon>Pseudomonadati</taxon>
        <taxon>Pseudomonadota</taxon>
        <taxon>Alphaproteobacteria</taxon>
        <taxon>Sphingomonadales</taxon>
        <taxon>Sphingomonadaceae</taxon>
        <taxon>Sphingomonas</taxon>
    </lineage>
</organism>
<proteinExistence type="predicted"/>
<feature type="region of interest" description="Disordered" evidence="1">
    <location>
        <begin position="96"/>
        <end position="116"/>
    </location>
</feature>
<keyword evidence="2" id="KW-0732">Signal</keyword>
<reference evidence="3 4" key="1">
    <citation type="submission" date="2018-04" db="EMBL/GenBank/DDBJ databases">
        <title>Genomic Encyclopedia of Type Strains, Phase III (KMG-III): the genomes of soil and plant-associated and newly described type strains.</title>
        <authorList>
            <person name="Whitman W."/>
        </authorList>
    </citation>
    <scope>NUCLEOTIDE SEQUENCE [LARGE SCALE GENOMIC DNA]</scope>
    <source>
        <strain evidence="3 4">NW12</strain>
    </source>
</reference>
<keyword evidence="4" id="KW-1185">Reference proteome</keyword>